<feature type="domain" description="Proline utilization A proline dehydrogenase N-terminal" evidence="9">
    <location>
        <begin position="9"/>
        <end position="53"/>
    </location>
</feature>
<dbReference type="InterPro" id="IPR016163">
    <property type="entry name" value="Ald_DH_C"/>
</dbReference>
<organism evidence="10 11">
    <name type="scientific">Hyphococcus aureus</name>
    <dbReference type="NCBI Taxonomy" id="2666033"/>
    <lineage>
        <taxon>Bacteria</taxon>
        <taxon>Pseudomonadati</taxon>
        <taxon>Pseudomonadota</taxon>
        <taxon>Alphaproteobacteria</taxon>
        <taxon>Parvularculales</taxon>
        <taxon>Parvularculaceae</taxon>
        <taxon>Hyphococcus</taxon>
    </lineage>
</organism>
<dbReference type="InterPro" id="IPR029041">
    <property type="entry name" value="FAD-linked_oxidoreductase-like"/>
</dbReference>
<keyword evidence="5" id="KW-0804">Transcription</keyword>
<dbReference type="PROSITE" id="PS00178">
    <property type="entry name" value="AA_TRNA_LIGASE_I"/>
    <property type="match status" value="1"/>
</dbReference>
<evidence type="ECO:0000256" key="3">
    <source>
        <dbReference type="ARBA" id="ARBA00023027"/>
    </source>
</evidence>
<keyword evidence="5" id="KW-0274">FAD</keyword>
<evidence type="ECO:0000256" key="4">
    <source>
        <dbReference type="ARBA" id="ARBA00048142"/>
    </source>
</evidence>
<dbReference type="InterPro" id="IPR002872">
    <property type="entry name" value="Proline_DH_dom"/>
</dbReference>
<evidence type="ECO:0000256" key="2">
    <source>
        <dbReference type="ARBA" id="ARBA00023002"/>
    </source>
</evidence>
<comment type="similarity">
    <text evidence="5">In the N-terminal section; belongs to the proline dehydrogenase family.</text>
</comment>
<evidence type="ECO:0000256" key="1">
    <source>
        <dbReference type="ARBA" id="ARBA00004786"/>
    </source>
</evidence>
<dbReference type="InterPro" id="IPR016162">
    <property type="entry name" value="Ald_DH_N"/>
</dbReference>
<comment type="pathway">
    <text evidence="5">Amino-acid degradation; L-proline degradation into L-glutamate; L-glutamate from L-proline: step 1/2.</text>
</comment>
<dbReference type="InterPro" id="IPR016160">
    <property type="entry name" value="Ald_DH_CS_CYS"/>
</dbReference>
<comment type="catalytic activity">
    <reaction evidence="5">
        <text>L-proline + a quinone = (S)-1-pyrroline-5-carboxylate + a quinol + H(+)</text>
        <dbReference type="Rhea" id="RHEA:23784"/>
        <dbReference type="ChEBI" id="CHEBI:15378"/>
        <dbReference type="ChEBI" id="CHEBI:17388"/>
        <dbReference type="ChEBI" id="CHEBI:24646"/>
        <dbReference type="ChEBI" id="CHEBI:60039"/>
        <dbReference type="ChEBI" id="CHEBI:132124"/>
        <dbReference type="EC" id="1.5.5.2"/>
    </reaction>
</comment>
<dbReference type="Gene3D" id="3.20.20.220">
    <property type="match status" value="1"/>
</dbReference>
<dbReference type="InterPro" id="IPR024089">
    <property type="entry name" value="PRODH_PutA_dom_I/II"/>
</dbReference>
<feature type="domain" description="Proline dehydrogenase" evidence="7">
    <location>
        <begin position="188"/>
        <end position="480"/>
    </location>
</feature>
<gene>
    <name evidence="10" type="primary">putA</name>
    <name evidence="10" type="ORF">ACFMB1_13975</name>
</gene>
<evidence type="ECO:0000259" key="9">
    <source>
        <dbReference type="Pfam" id="PF18327"/>
    </source>
</evidence>
<dbReference type="PROSITE" id="PS00070">
    <property type="entry name" value="ALDEHYDE_DEHYDR_CYS"/>
    <property type="match status" value="1"/>
</dbReference>
<reference evidence="10 11" key="1">
    <citation type="submission" date="2024-09" db="EMBL/GenBank/DDBJ databases">
        <authorList>
            <person name="Zhang Z.-H."/>
        </authorList>
    </citation>
    <scope>NUCLEOTIDE SEQUENCE [LARGE SCALE GENOMIC DNA]</scope>
    <source>
        <strain evidence="10 11">HHTR114</strain>
    </source>
</reference>
<keyword evidence="5" id="KW-0285">Flavoprotein</keyword>
<dbReference type="PANTHER" id="PTHR42862">
    <property type="entry name" value="DELTA-1-PYRROLINE-5-CARBOXYLATE DEHYDROGENASE 1, ISOFORM A-RELATED"/>
    <property type="match status" value="1"/>
</dbReference>
<dbReference type="PIRSF" id="PIRSF000197">
    <property type="entry name" value="Bifunct_PutA"/>
    <property type="match status" value="1"/>
</dbReference>
<sequence length="1228" mass="132433">MPQTTSLDALRRHIRDHYLAPEDVIVPELIAMAGLDEATRNAAQARAADFVTTARAHAERSGLIDKFLQEYGLSTTEGVTLMRLAEALLRTPDAATADALIEDKIEAGDWASHKGKSPFPLINFSTRALMLTAAWLDDVEAKDPLRRMVKSTKDALDRLGEPVIRASVGQAMRVMGEHFVLGENIAGAMKRARKYEDKGYVFSFDMLGEAAHTEADAQKYFDDYKSAIAAISKHSHHDYAPVNPGISVKLSALHPRYEYGKKTRVLAELGGRVCELAIQAKAANMGFNIDAEEADRLDLSLDIIEQLMRDPALEGWDGFGVVVQAYQRRAPYVLDWLAALCRDTGRRIMVRLVKGAYWDSEIKRAQVMGLETYPVFTRKVLTDVSYLACARKLFDNIDVFFPQFATHNALSAAMVQKMAGDHKDYELQRLHGMGEALHDSLLETGARSRIYAPVGGHRELLPYLVRRLLENGANSSFVNQLIDPDLSVDDIVADPLDEIAELKSYPNPHIPAPRDCLNGERLSAKGWDETHPPTAAKMSPAVRSTLTPITAQPIVHAGLYPGAKTPVINPAFLNDPIGSVQAADEDAVNKACSVASASANEWASTPAKQRADSLRTAAKLLEERGEHFMALAVYEAGKTWPDAIAEVREAVDFLRYYADRAEELQGQPLGVIACISPWNFPLAIFLGQVSAALAAGNCVIAKPAEQTPLIAFEAVKLLLECGIYPAALHYLPGDGPTVGGPLVAHPDVNGVVFTGSTEVAQIIKKSLIAAGKHDATLIAETGGINAMIIDSTALLEQAVKDVVDSAFQSAGQRCSACRLVCVQEDIADRFNEMLAGAMAELTVGDPSELYTDVGPVIDEEARANIQNYVDHIKFEANLIATAPETDHGVNGTFVRPAAFEIHKLSELKREVFGPVLHVVRYSADKLDMLVNDINAMGFGLTMGIHTRIDETMERVARRARIGNIYVNRNQIGAVVGVQPFGGEGLSGTGPKAGGPHYLNALTRRPRPDGDAPAPLIDSDEMSLEKAAFENAIDALRPWGTCDRKPILDKAMAAMAGLDADVKRAVEEALDEFTSTTELPGPTGESNTLRLRPRGIAICLGGDAPDNGGILKQILLCLAAGGPVIALESEAAKQLSAALKASGAPHGVVSIAGAHASHSLLRDRRLRLVVFDGGASARAAIETVLAERTGAIIPLLSSMDAPWRFAAERTLTINTTAAGGDVRLLSLGE</sequence>
<keyword evidence="5" id="KW-0238">DNA-binding</keyword>
<name>A0ABW1L163_9PROT</name>
<dbReference type="Pfam" id="PF14850">
    <property type="entry name" value="Pro_dh-DNA_bdg"/>
    <property type="match status" value="1"/>
</dbReference>
<comment type="caution">
    <text evidence="10">The sequence shown here is derived from an EMBL/GenBank/DDBJ whole genome shotgun (WGS) entry which is preliminary data.</text>
</comment>
<dbReference type="SUPFAM" id="SSF81935">
    <property type="entry name" value="N-terminal domain of bifunctional PutA protein"/>
    <property type="match status" value="1"/>
</dbReference>
<keyword evidence="5" id="KW-0805">Transcription regulation</keyword>
<dbReference type="EC" id="1.5.5.2" evidence="5"/>
<dbReference type="Pfam" id="PF01619">
    <property type="entry name" value="Pro_dh"/>
    <property type="match status" value="1"/>
</dbReference>
<accession>A0ABW1L163</accession>
<dbReference type="EMBL" id="JBHPON010000002">
    <property type="protein sequence ID" value="MFC6036662.1"/>
    <property type="molecule type" value="Genomic_DNA"/>
</dbReference>
<dbReference type="CDD" id="cd07125">
    <property type="entry name" value="ALDH_PutA-P5CDH"/>
    <property type="match status" value="1"/>
</dbReference>
<dbReference type="InterPro" id="IPR050485">
    <property type="entry name" value="Proline_metab_enzyme"/>
</dbReference>
<evidence type="ECO:0000259" key="6">
    <source>
        <dbReference type="Pfam" id="PF00171"/>
    </source>
</evidence>
<dbReference type="Gene3D" id="3.40.605.10">
    <property type="entry name" value="Aldehyde Dehydrogenase, Chain A, domain 1"/>
    <property type="match status" value="2"/>
</dbReference>
<evidence type="ECO:0000259" key="8">
    <source>
        <dbReference type="Pfam" id="PF14850"/>
    </source>
</evidence>
<evidence type="ECO:0000256" key="5">
    <source>
        <dbReference type="PIRNR" id="PIRNR000197"/>
    </source>
</evidence>
<dbReference type="NCBIfam" id="TIGR01238">
    <property type="entry name" value="D1pyr5carbox3"/>
    <property type="match status" value="1"/>
</dbReference>
<dbReference type="PANTHER" id="PTHR42862:SF1">
    <property type="entry name" value="DELTA-1-PYRROLINE-5-CARBOXYLATE DEHYDROGENASE 2, ISOFORM A-RELATED"/>
    <property type="match status" value="1"/>
</dbReference>
<evidence type="ECO:0000313" key="10">
    <source>
        <dbReference type="EMBL" id="MFC6036662.1"/>
    </source>
</evidence>
<dbReference type="InterPro" id="IPR024082">
    <property type="entry name" value="PRODH_PutA_dom_II"/>
</dbReference>
<dbReference type="InterPro" id="IPR015590">
    <property type="entry name" value="Aldehyde_DH_dom"/>
</dbReference>
<keyword evidence="5" id="KW-0678">Repressor</keyword>
<keyword evidence="5" id="KW-0642">Proline metabolism</keyword>
<dbReference type="Gene3D" id="1.20.5.460">
    <property type="entry name" value="Single helix bin"/>
    <property type="match status" value="1"/>
</dbReference>
<dbReference type="GO" id="GO:0003842">
    <property type="term" value="F:L-glutamate gamma-semialdehyde dehydrogenase activity"/>
    <property type="evidence" value="ECO:0007669"/>
    <property type="project" value="UniProtKB-EC"/>
</dbReference>
<keyword evidence="2 5" id="KW-0560">Oxidoreductase</keyword>
<dbReference type="Gene3D" id="3.40.309.10">
    <property type="entry name" value="Aldehyde Dehydrogenase, Chain A, domain 2"/>
    <property type="match status" value="1"/>
</dbReference>
<dbReference type="GO" id="GO:0004657">
    <property type="term" value="F:proline dehydrogenase activity"/>
    <property type="evidence" value="ECO:0007669"/>
    <property type="project" value="UniProtKB-EC"/>
</dbReference>
<feature type="domain" description="Aldehyde dehydrogenase" evidence="6">
    <location>
        <begin position="564"/>
        <end position="1003"/>
    </location>
</feature>
<keyword evidence="3 5" id="KW-0520">NAD</keyword>
<dbReference type="SUPFAM" id="SSF53720">
    <property type="entry name" value="ALDH-like"/>
    <property type="match status" value="2"/>
</dbReference>
<dbReference type="Pfam" id="PF18327">
    <property type="entry name" value="PRODH"/>
    <property type="match status" value="1"/>
</dbReference>
<evidence type="ECO:0000259" key="7">
    <source>
        <dbReference type="Pfam" id="PF01619"/>
    </source>
</evidence>
<comment type="function">
    <text evidence="5">Oxidizes proline to glutamate for use as a carbon and nitrogen source.</text>
</comment>
<comment type="cofactor">
    <cofactor evidence="5">
        <name>FAD</name>
        <dbReference type="ChEBI" id="CHEBI:57692"/>
    </cofactor>
</comment>
<dbReference type="InterPro" id="IPR001412">
    <property type="entry name" value="aa-tRNA-synth_I_CS"/>
</dbReference>
<protein>
    <recommendedName>
        <fullName evidence="5">Bifunctional protein PutA</fullName>
    </recommendedName>
    <domain>
        <recommendedName>
            <fullName evidence="5">Proline dehydrogenase</fullName>
            <ecNumber evidence="5">1.5.5.2</ecNumber>
        </recommendedName>
        <alternativeName>
            <fullName evidence="5">Proline oxidase</fullName>
        </alternativeName>
    </domain>
    <domain>
        <recommendedName>
            <fullName evidence="5">Delta-1-pyrroline-5-carboxylate dehydrogenase</fullName>
            <shortName evidence="5">P5C dehydrogenase</shortName>
            <ecNumber evidence="5">1.2.1.88</ecNumber>
        </recommendedName>
        <alternativeName>
            <fullName evidence="5">L-glutamate gamma-semialdehyde dehydrogenase</fullName>
        </alternativeName>
    </domain>
</protein>
<dbReference type="Pfam" id="PF00171">
    <property type="entry name" value="Aldedh"/>
    <property type="match status" value="1"/>
</dbReference>
<dbReference type="NCBIfam" id="NF008869">
    <property type="entry name" value="PRK11904.1"/>
    <property type="match status" value="1"/>
</dbReference>
<dbReference type="RefSeq" id="WP_379882096.1">
    <property type="nucleotide sequence ID" value="NZ_JBHPON010000002.1"/>
</dbReference>
<dbReference type="EC" id="1.2.1.88" evidence="5"/>
<feature type="domain" description="Proline dehydrogenase PutA" evidence="8">
    <location>
        <begin position="64"/>
        <end position="179"/>
    </location>
</feature>
<comment type="similarity">
    <text evidence="5">In the C-terminal section; belongs to the aldehyde dehydrogenase family.</text>
</comment>
<dbReference type="InterPro" id="IPR016161">
    <property type="entry name" value="Ald_DH/histidinol_DH"/>
</dbReference>
<evidence type="ECO:0000313" key="11">
    <source>
        <dbReference type="Proteomes" id="UP001596116"/>
    </source>
</evidence>
<dbReference type="Proteomes" id="UP001596116">
    <property type="component" value="Unassembled WGS sequence"/>
</dbReference>
<dbReference type="InterPro" id="IPR041349">
    <property type="entry name" value="PRODH"/>
</dbReference>
<dbReference type="InterPro" id="IPR005933">
    <property type="entry name" value="PutA_C"/>
</dbReference>
<comment type="catalytic activity">
    <reaction evidence="4 5">
        <text>L-glutamate 5-semialdehyde + NAD(+) + H2O = L-glutamate + NADH + 2 H(+)</text>
        <dbReference type="Rhea" id="RHEA:30235"/>
        <dbReference type="ChEBI" id="CHEBI:15377"/>
        <dbReference type="ChEBI" id="CHEBI:15378"/>
        <dbReference type="ChEBI" id="CHEBI:29985"/>
        <dbReference type="ChEBI" id="CHEBI:57540"/>
        <dbReference type="ChEBI" id="CHEBI:57945"/>
        <dbReference type="ChEBI" id="CHEBI:58066"/>
        <dbReference type="EC" id="1.2.1.88"/>
    </reaction>
</comment>
<dbReference type="InterPro" id="IPR025703">
    <property type="entry name" value="Bifunct_PutA"/>
</dbReference>
<keyword evidence="11" id="KW-1185">Reference proteome</keyword>
<comment type="pathway">
    <text evidence="1 5">Amino-acid degradation; L-proline degradation into L-glutamate; L-glutamate from L-proline: step 2/2.</text>
</comment>
<proteinExistence type="inferred from homology"/>
<dbReference type="SUPFAM" id="SSF51730">
    <property type="entry name" value="FAD-linked oxidoreductase"/>
    <property type="match status" value="1"/>
</dbReference>